<evidence type="ECO:0000256" key="5">
    <source>
        <dbReference type="ARBA" id="ARBA00022792"/>
    </source>
</evidence>
<dbReference type="InterPro" id="IPR020164">
    <property type="entry name" value="Cyt_c_Oxase_assmbl_COX16"/>
</dbReference>
<evidence type="ECO:0000256" key="3">
    <source>
        <dbReference type="ARBA" id="ARBA00021814"/>
    </source>
</evidence>
<accession>A0A1B6DCY2</accession>
<evidence type="ECO:0000256" key="1">
    <source>
        <dbReference type="ARBA" id="ARBA00004434"/>
    </source>
</evidence>
<dbReference type="Pfam" id="PF14138">
    <property type="entry name" value="COX16"/>
    <property type="match status" value="1"/>
</dbReference>
<dbReference type="GO" id="GO:0033617">
    <property type="term" value="P:mitochondrial respiratory chain complex IV assembly"/>
    <property type="evidence" value="ECO:0007669"/>
    <property type="project" value="TreeGrafter"/>
</dbReference>
<dbReference type="PANTHER" id="PTHR17130">
    <property type="entry name" value="MITOCHONDRIAL OUTER MEMBRANE PROTEIN 25"/>
    <property type="match status" value="1"/>
</dbReference>
<comment type="subcellular location">
    <subcellularLocation>
        <location evidence="1">Mitochondrion inner membrane</location>
        <topology evidence="1">Single-pass membrane protein</topology>
    </subcellularLocation>
</comment>
<gene>
    <name evidence="10" type="ORF">g.10452</name>
    <name evidence="11" type="ORF">g.10454</name>
</gene>
<evidence type="ECO:0000256" key="8">
    <source>
        <dbReference type="ARBA" id="ARBA00023136"/>
    </source>
</evidence>
<protein>
    <recommendedName>
        <fullName evidence="3">Cytochrome c oxidase assembly protein COX16 homolog, mitochondrial</fullName>
    </recommendedName>
</protein>
<dbReference type="EMBL" id="GEDC01013843">
    <property type="protein sequence ID" value="JAS23455.1"/>
    <property type="molecule type" value="Transcribed_RNA"/>
</dbReference>
<name>A0A1B6DCY2_9HEMI</name>
<dbReference type="EMBL" id="GEDC01016822">
    <property type="protein sequence ID" value="JAS20476.1"/>
    <property type="molecule type" value="Transcribed_RNA"/>
</dbReference>
<evidence type="ECO:0000313" key="10">
    <source>
        <dbReference type="EMBL" id="JAS20476.1"/>
    </source>
</evidence>
<keyword evidence="4 9" id="KW-0812">Transmembrane</keyword>
<evidence type="ECO:0000256" key="6">
    <source>
        <dbReference type="ARBA" id="ARBA00022989"/>
    </source>
</evidence>
<dbReference type="AlphaFoldDB" id="A0A1B6DCY2"/>
<dbReference type="PANTHER" id="PTHR17130:SF14">
    <property type="entry name" value="CYTOCHROME C OXIDASE ASSEMBLY PROTEIN COX16 HOMOLOG, MITOCHONDRIAL"/>
    <property type="match status" value="1"/>
</dbReference>
<organism evidence="11">
    <name type="scientific">Clastoptera arizonana</name>
    <name type="common">Arizona spittle bug</name>
    <dbReference type="NCBI Taxonomy" id="38151"/>
    <lineage>
        <taxon>Eukaryota</taxon>
        <taxon>Metazoa</taxon>
        <taxon>Ecdysozoa</taxon>
        <taxon>Arthropoda</taxon>
        <taxon>Hexapoda</taxon>
        <taxon>Insecta</taxon>
        <taxon>Pterygota</taxon>
        <taxon>Neoptera</taxon>
        <taxon>Paraneoptera</taxon>
        <taxon>Hemiptera</taxon>
        <taxon>Auchenorrhyncha</taxon>
        <taxon>Cercopoidea</taxon>
        <taxon>Clastopteridae</taxon>
        <taxon>Clastoptera</taxon>
    </lineage>
</organism>
<keyword evidence="7" id="KW-0496">Mitochondrion</keyword>
<keyword evidence="5" id="KW-0999">Mitochondrion inner membrane</keyword>
<dbReference type="GO" id="GO:0005743">
    <property type="term" value="C:mitochondrial inner membrane"/>
    <property type="evidence" value="ECO:0007669"/>
    <property type="project" value="UniProtKB-SubCell"/>
</dbReference>
<proteinExistence type="inferred from homology"/>
<comment type="similarity">
    <text evidence="2">Belongs to the COX16 family.</text>
</comment>
<evidence type="ECO:0000256" key="7">
    <source>
        <dbReference type="ARBA" id="ARBA00023128"/>
    </source>
</evidence>
<keyword evidence="8 9" id="KW-0472">Membrane</keyword>
<keyword evidence="6 9" id="KW-1133">Transmembrane helix</keyword>
<evidence type="ECO:0000256" key="4">
    <source>
        <dbReference type="ARBA" id="ARBA00022692"/>
    </source>
</evidence>
<evidence type="ECO:0000256" key="2">
    <source>
        <dbReference type="ARBA" id="ARBA00008370"/>
    </source>
</evidence>
<feature type="transmembrane region" description="Helical" evidence="9">
    <location>
        <begin position="23"/>
        <end position="44"/>
    </location>
</feature>
<sequence length="110" mass="13273">MIEQFVRLKSLIIKFNNKRTQRFFKYGAPFLILMLGGSFGLKMFTNLRYEYKPQVILRPEDLEKEGIYMKKPEEVTLESEYEKIKNLDIDNWKNIRGPRPWEEEPAQQNK</sequence>
<evidence type="ECO:0000256" key="9">
    <source>
        <dbReference type="SAM" id="Phobius"/>
    </source>
</evidence>
<evidence type="ECO:0000313" key="11">
    <source>
        <dbReference type="EMBL" id="JAS23455.1"/>
    </source>
</evidence>
<reference evidence="11" key="1">
    <citation type="submission" date="2015-12" db="EMBL/GenBank/DDBJ databases">
        <title>De novo transcriptome assembly of four potential Pierce s Disease insect vectors from Arizona vineyards.</title>
        <authorList>
            <person name="Tassone E.E."/>
        </authorList>
    </citation>
    <scope>NUCLEOTIDE SEQUENCE</scope>
</reference>